<feature type="compositionally biased region" description="Polar residues" evidence="1">
    <location>
        <begin position="330"/>
        <end position="345"/>
    </location>
</feature>
<feature type="region of interest" description="Disordered" evidence="1">
    <location>
        <begin position="1256"/>
        <end position="1285"/>
    </location>
</feature>
<accession>A0A9W8JTA3</accession>
<feature type="compositionally biased region" description="Basic and acidic residues" evidence="1">
    <location>
        <begin position="418"/>
        <end position="432"/>
    </location>
</feature>
<feature type="compositionally biased region" description="Basic and acidic residues" evidence="1">
    <location>
        <begin position="320"/>
        <end position="329"/>
    </location>
</feature>
<keyword evidence="3" id="KW-1185">Reference proteome</keyword>
<feature type="compositionally biased region" description="Low complexity" evidence="1">
    <location>
        <begin position="936"/>
        <end position="948"/>
    </location>
</feature>
<feature type="region of interest" description="Disordered" evidence="1">
    <location>
        <begin position="779"/>
        <end position="849"/>
    </location>
</feature>
<feature type="compositionally biased region" description="Low complexity" evidence="1">
    <location>
        <begin position="533"/>
        <end position="561"/>
    </location>
</feature>
<feature type="region of interest" description="Disordered" evidence="1">
    <location>
        <begin position="1064"/>
        <end position="1094"/>
    </location>
</feature>
<feature type="compositionally biased region" description="Polar residues" evidence="1">
    <location>
        <begin position="488"/>
        <end position="526"/>
    </location>
</feature>
<feature type="region of interest" description="Disordered" evidence="1">
    <location>
        <begin position="998"/>
        <end position="1030"/>
    </location>
</feature>
<feature type="compositionally biased region" description="Low complexity" evidence="1">
    <location>
        <begin position="839"/>
        <end position="848"/>
    </location>
</feature>
<dbReference type="EMBL" id="JANKHO010001493">
    <property type="protein sequence ID" value="KAJ3501087.1"/>
    <property type="molecule type" value="Genomic_DNA"/>
</dbReference>
<dbReference type="Proteomes" id="UP001148786">
    <property type="component" value="Unassembled WGS sequence"/>
</dbReference>
<sequence>MPRARPSASTTSASTPNRRSSRVPNGSGDGEGGSGTSISAAQLGKNKSQTSTPDVQTKSNANGNAADGPFPWRHPNELAYICRQDWAQDVMIEYLCQKAFTIPPRDSNTSAPFVQITGRDGTITNLPRKYRVPLLFVAKFQWDSLRLVLTSANPKAEWEAYKFDIIHISRLCQHLFNQANAAKNAAGPKGLDKQWRSPMFDRVLTRFYYHWFISQDIWIKKFWEEFDEEEYENDVLKYDWVRWALKGHKGFVLTKEEIQNGITAEQFMKGLGRNPDGVWTWTSGADYLPLASPHPAPEAVEAITAVTPSNNTVEVKREQIESVLSRDSKTPQTTSTSKAALTVQFTPDPAPAKLTEQDVNVGEKRARETDDDSSASKAKKIKLCEQRKGASPISTPPPSKSDTGPPRLNGSSVTPKSGDVRRGSEASQDKQAADSIKPTASDVTGTVGGFSSVSSSPLSSPQASPARQTDAPQLRHPAPKPALPKAINGTTATADSEKSAGTTTSQIAVPSGASGQKVDTNGTVNGKTIGVPSRASSVDSIASSRSSPGAQSSSIVAASTPIPAPVPTPPTPDKTSHASDIPTKSSLQTIKPPSASKFSSSADWAFGLFNPFLLRQSPPPAQRPPTISSEVSYPVPSKEISPAVPLSLTTVTSMFEGAQEALERLKAKNEAPAVEDVRPSGAQEVISAATSTTSEMSISVDDDAGVAETSEVGKSVKMVVEGGAGATEEGAVCADGAKIVEEAPAAEQTSIQRPLTAHDYIAERVAEVLPLRSRSAATRNGDLTHISPLQETMASSHSTISEERAASRVASVAPQQDAEKSISPDVSSPEVVQKPILEPPSESEPTTPMVQDKMDVDESVLVPESSKSVAVSSLTVLEATTSKIEEDAPPTFQLVRSLAHFLGPHEPASGACSVAGATVESDSTTAPSALPLVPASRSSPGGLLSEPGSSSINHHVDALAVASVSLARDLQTFDGEERDRRIDECDLLLQRRIADLQNAGHGPSTALGPPLTRTASPREVMTEPPPSTSLGVQTLEMNNTVGFERRAASLVPGSRRLPLSPDATMVDLTSRSPPMVTESHAEESKADASRDLTRSRSVTSVMTAVMRNVADLLECTSGDGTIVRSAKGKEREIDVDGGRSVVQYDSPIVSVLLSQFKSMKEELRLSQERSREEMQTVASLYRSEVESVKEEMRAREDRSKSELESLKRRHQEEMESIKEAIRVIEKDREKAAEQDEEMRAPPREIAELRRRVLSLESESRSGSHASAALGGASGVSLPRRPNHHPLGHLLSMDGEQEQVAAIPAPLHLNDGLAFASASKSTTPTSDRFAFLVGDRMDIDEHTPLPIKSQRKYLSFPRQAAS</sequence>
<feature type="compositionally biased region" description="Basic and acidic residues" evidence="1">
    <location>
        <begin position="1079"/>
        <end position="1094"/>
    </location>
</feature>
<evidence type="ECO:0000313" key="3">
    <source>
        <dbReference type="Proteomes" id="UP001148786"/>
    </source>
</evidence>
<feature type="compositionally biased region" description="Polar residues" evidence="1">
    <location>
        <begin position="45"/>
        <end position="63"/>
    </location>
</feature>
<organism evidence="2 3">
    <name type="scientific">Agrocybe chaxingu</name>
    <dbReference type="NCBI Taxonomy" id="84603"/>
    <lineage>
        <taxon>Eukaryota</taxon>
        <taxon>Fungi</taxon>
        <taxon>Dikarya</taxon>
        <taxon>Basidiomycota</taxon>
        <taxon>Agaricomycotina</taxon>
        <taxon>Agaricomycetes</taxon>
        <taxon>Agaricomycetidae</taxon>
        <taxon>Agaricales</taxon>
        <taxon>Agaricineae</taxon>
        <taxon>Strophariaceae</taxon>
        <taxon>Agrocybe</taxon>
    </lineage>
</organism>
<feature type="compositionally biased region" description="Low complexity" evidence="1">
    <location>
        <begin position="451"/>
        <end position="465"/>
    </location>
</feature>
<proteinExistence type="predicted"/>
<evidence type="ECO:0000256" key="1">
    <source>
        <dbReference type="SAM" id="MobiDB-lite"/>
    </source>
</evidence>
<protein>
    <submittedName>
        <fullName evidence="2">Uncharacterized protein</fullName>
    </submittedName>
</protein>
<feature type="compositionally biased region" description="Low complexity" evidence="1">
    <location>
        <begin position="1256"/>
        <end position="1276"/>
    </location>
</feature>
<name>A0A9W8JTA3_9AGAR</name>
<feature type="region of interest" description="Disordered" evidence="1">
    <location>
        <begin position="1192"/>
        <end position="1211"/>
    </location>
</feature>
<feature type="compositionally biased region" description="Polar residues" evidence="1">
    <location>
        <begin position="787"/>
        <end position="799"/>
    </location>
</feature>
<feature type="region of interest" description="Disordered" evidence="1">
    <location>
        <begin position="616"/>
        <end position="636"/>
    </location>
</feature>
<evidence type="ECO:0000313" key="2">
    <source>
        <dbReference type="EMBL" id="KAJ3501087.1"/>
    </source>
</evidence>
<reference evidence="2" key="1">
    <citation type="submission" date="2022-07" db="EMBL/GenBank/DDBJ databases">
        <title>Genome Sequence of Agrocybe chaxingu.</title>
        <authorList>
            <person name="Buettner E."/>
        </authorList>
    </citation>
    <scope>NUCLEOTIDE SEQUENCE</scope>
    <source>
        <strain evidence="2">MP-N11</strain>
    </source>
</reference>
<feature type="region of interest" description="Disordered" evidence="1">
    <location>
        <begin position="1"/>
        <end position="70"/>
    </location>
</feature>
<feature type="compositionally biased region" description="Low complexity" evidence="1">
    <location>
        <begin position="1"/>
        <end position="18"/>
    </location>
</feature>
<comment type="caution">
    <text evidence="2">The sequence shown here is derived from an EMBL/GenBank/DDBJ whole genome shotgun (WGS) entry which is preliminary data.</text>
</comment>
<feature type="region of interest" description="Disordered" evidence="1">
    <location>
        <begin position="320"/>
        <end position="597"/>
    </location>
</feature>
<feature type="region of interest" description="Disordered" evidence="1">
    <location>
        <begin position="924"/>
        <end position="948"/>
    </location>
</feature>
<dbReference type="OrthoDB" id="3062753at2759"/>
<feature type="compositionally biased region" description="Pro residues" evidence="1">
    <location>
        <begin position="562"/>
        <end position="572"/>
    </location>
</feature>
<gene>
    <name evidence="2" type="ORF">NLJ89_g9498</name>
</gene>